<sequence>MDTLEARGRLPAYPNRVWHARHTVALDPLLSLSTGALAQIDERAREIFRQIVESYLATGEPVGSRNISRLIPMTLSPASVRNVMADLEAAGLIFAPHTSAGRLPTERGLRFFVDAMLEIGDVNERDRTNIETQVMAAAKGTTVEGVLQEASALLSGLSRGAGVVTALKTDPRLKHVEFVPLDPVRALVILVSEDGQVENRVLPLPAGLPASALTEATNFLSARIRGRTLAEARTEMENLLSELRRDLDGLTARVVEAGLATWSGDAPSERRLIVRGQAKLLEDLRALEDLERIRLLFDDLEQKRDVVDLLGRAEEAQALRIFIGSENRLFSLSGSSTIVAPYRDGQGRVLGVLGVIGPTRLNYGRIIPMVDFTARLVSRVLGAPGADAA</sequence>
<evidence type="ECO:0000313" key="8">
    <source>
        <dbReference type="Proteomes" id="UP000269692"/>
    </source>
</evidence>
<keyword evidence="3 5" id="KW-0346">Stress response</keyword>
<accession>A0A3L6ZXA5</accession>
<dbReference type="PIRSF" id="PIRSF005485">
    <property type="entry name" value="HrcA"/>
    <property type="match status" value="1"/>
</dbReference>
<keyword evidence="4 5" id="KW-0804">Transcription</keyword>
<dbReference type="Pfam" id="PF01628">
    <property type="entry name" value="HrcA"/>
    <property type="match status" value="1"/>
</dbReference>
<protein>
    <recommendedName>
        <fullName evidence="5">Heat-inducible transcription repressor HrcA</fullName>
    </recommendedName>
</protein>
<name>A0A3L6ZXA5_9HYPH</name>
<comment type="caution">
    <text evidence="7">The sequence shown here is derived from an EMBL/GenBank/DDBJ whole genome shotgun (WGS) entry which is preliminary data.</text>
</comment>
<proteinExistence type="inferred from homology"/>
<dbReference type="Gene3D" id="3.30.390.60">
    <property type="entry name" value="Heat-inducible transcription repressor hrca homolog, domain 3"/>
    <property type="match status" value="1"/>
</dbReference>
<dbReference type="Gene3D" id="3.30.450.40">
    <property type="match status" value="1"/>
</dbReference>
<comment type="similarity">
    <text evidence="5">Belongs to the HrcA family.</text>
</comment>
<feature type="domain" description="Heat-inducible transcription repressor HrcA C-terminal" evidence="6">
    <location>
        <begin position="145"/>
        <end position="367"/>
    </location>
</feature>
<dbReference type="NCBIfam" id="TIGR00331">
    <property type="entry name" value="hrcA"/>
    <property type="match status" value="1"/>
</dbReference>
<dbReference type="OrthoDB" id="9783139at2"/>
<gene>
    <name evidence="5 7" type="primary">hrcA</name>
    <name evidence="7" type="ORF">D9R14_21545</name>
</gene>
<dbReference type="Gene3D" id="1.10.10.10">
    <property type="entry name" value="Winged helix-like DNA-binding domain superfamily/Winged helix DNA-binding domain"/>
    <property type="match status" value="1"/>
</dbReference>
<dbReference type="InterPro" id="IPR036388">
    <property type="entry name" value="WH-like_DNA-bd_sf"/>
</dbReference>
<reference evidence="7 8" key="1">
    <citation type="submission" date="2018-10" db="EMBL/GenBank/DDBJ databases">
        <title>Xanthobacter tagetidis genome sequencing and assembly.</title>
        <authorList>
            <person name="Maclea K.S."/>
            <person name="Goen A.E."/>
            <person name="Fatima S.A."/>
        </authorList>
    </citation>
    <scope>NUCLEOTIDE SEQUENCE [LARGE SCALE GENOMIC DNA]</scope>
    <source>
        <strain evidence="7 8">ATCC 700314</strain>
    </source>
</reference>
<dbReference type="PANTHER" id="PTHR34824:SF1">
    <property type="entry name" value="HEAT-INDUCIBLE TRANSCRIPTION REPRESSOR HRCA"/>
    <property type="match status" value="1"/>
</dbReference>
<dbReference type="AlphaFoldDB" id="A0A3L6ZXA5"/>
<evidence type="ECO:0000313" key="7">
    <source>
        <dbReference type="EMBL" id="RLP72656.1"/>
    </source>
</evidence>
<dbReference type="HAMAP" id="MF_00081">
    <property type="entry name" value="HrcA"/>
    <property type="match status" value="1"/>
</dbReference>
<keyword evidence="8" id="KW-1185">Reference proteome</keyword>
<dbReference type="SUPFAM" id="SSF46785">
    <property type="entry name" value="Winged helix' DNA-binding domain"/>
    <property type="match status" value="1"/>
</dbReference>
<dbReference type="GO" id="GO:0045892">
    <property type="term" value="P:negative regulation of DNA-templated transcription"/>
    <property type="evidence" value="ECO:0007669"/>
    <property type="project" value="UniProtKB-UniRule"/>
</dbReference>
<evidence type="ECO:0000256" key="4">
    <source>
        <dbReference type="ARBA" id="ARBA00023163"/>
    </source>
</evidence>
<dbReference type="SUPFAM" id="SSF55781">
    <property type="entry name" value="GAF domain-like"/>
    <property type="match status" value="1"/>
</dbReference>
<keyword evidence="2 5" id="KW-0805">Transcription regulation</keyword>
<dbReference type="EMBL" id="RCTF01000026">
    <property type="protein sequence ID" value="RLP72656.1"/>
    <property type="molecule type" value="Genomic_DNA"/>
</dbReference>
<evidence type="ECO:0000256" key="5">
    <source>
        <dbReference type="HAMAP-Rule" id="MF_00081"/>
    </source>
</evidence>
<evidence type="ECO:0000256" key="3">
    <source>
        <dbReference type="ARBA" id="ARBA00023016"/>
    </source>
</evidence>
<dbReference type="GO" id="GO:0003677">
    <property type="term" value="F:DNA binding"/>
    <property type="evidence" value="ECO:0007669"/>
    <property type="project" value="InterPro"/>
</dbReference>
<organism evidence="7 8">
    <name type="scientific">Xanthobacter tagetidis</name>
    <dbReference type="NCBI Taxonomy" id="60216"/>
    <lineage>
        <taxon>Bacteria</taxon>
        <taxon>Pseudomonadati</taxon>
        <taxon>Pseudomonadota</taxon>
        <taxon>Alphaproteobacteria</taxon>
        <taxon>Hyphomicrobiales</taxon>
        <taxon>Xanthobacteraceae</taxon>
        <taxon>Xanthobacter</taxon>
    </lineage>
</organism>
<dbReference type="InterPro" id="IPR021153">
    <property type="entry name" value="HrcA_C"/>
</dbReference>
<dbReference type="Proteomes" id="UP000269692">
    <property type="component" value="Unassembled WGS sequence"/>
</dbReference>
<comment type="function">
    <text evidence="5">Negative regulator of class I heat shock genes (grpE-dnaK-dnaJ and groELS operons). Prevents heat-shock induction of these operons.</text>
</comment>
<dbReference type="InterPro" id="IPR023120">
    <property type="entry name" value="WHTH_transcript_rep_HrcA_IDD"/>
</dbReference>
<evidence type="ECO:0000256" key="1">
    <source>
        <dbReference type="ARBA" id="ARBA00022491"/>
    </source>
</evidence>
<keyword evidence="1 5" id="KW-0678">Repressor</keyword>
<dbReference type="PANTHER" id="PTHR34824">
    <property type="entry name" value="HEAT-INDUCIBLE TRANSCRIPTION REPRESSOR HRCA"/>
    <property type="match status" value="1"/>
</dbReference>
<dbReference type="InterPro" id="IPR002571">
    <property type="entry name" value="HrcA"/>
</dbReference>
<dbReference type="InterPro" id="IPR036390">
    <property type="entry name" value="WH_DNA-bd_sf"/>
</dbReference>
<evidence type="ECO:0000256" key="2">
    <source>
        <dbReference type="ARBA" id="ARBA00023015"/>
    </source>
</evidence>
<dbReference type="InterPro" id="IPR029016">
    <property type="entry name" value="GAF-like_dom_sf"/>
</dbReference>
<evidence type="ECO:0000259" key="6">
    <source>
        <dbReference type="Pfam" id="PF01628"/>
    </source>
</evidence>